<dbReference type="InterPro" id="IPR036388">
    <property type="entry name" value="WH-like_DNA-bd_sf"/>
</dbReference>
<protein>
    <recommendedName>
        <fullName evidence="2">Transcription regulator PadR N-terminal domain-containing protein</fullName>
    </recommendedName>
</protein>
<evidence type="ECO:0000256" key="1">
    <source>
        <dbReference type="SAM" id="MobiDB-lite"/>
    </source>
</evidence>
<evidence type="ECO:0000259" key="2">
    <source>
        <dbReference type="Pfam" id="PF03551"/>
    </source>
</evidence>
<feature type="domain" description="Transcription regulator PadR N-terminal" evidence="2">
    <location>
        <begin position="54"/>
        <end position="122"/>
    </location>
</feature>
<dbReference type="PANTHER" id="PTHR43252:SF2">
    <property type="entry name" value="TRANSCRIPTION REGULATOR, PADR-LIKE FAMILY"/>
    <property type="match status" value="1"/>
</dbReference>
<reference evidence="3 4" key="1">
    <citation type="journal article" date="2019" name="Int. J. Syst. Evol. Microbiol.">
        <title>The Global Catalogue of Microorganisms (GCM) 10K type strain sequencing project: providing services to taxonomists for standard genome sequencing and annotation.</title>
        <authorList>
            <consortium name="The Broad Institute Genomics Platform"/>
            <consortium name="The Broad Institute Genome Sequencing Center for Infectious Disease"/>
            <person name="Wu L."/>
            <person name="Ma J."/>
        </authorList>
    </citation>
    <scope>NUCLEOTIDE SEQUENCE [LARGE SCALE GENOMIC DNA]</scope>
    <source>
        <strain evidence="3 4">JCM 10696</strain>
    </source>
</reference>
<evidence type="ECO:0000313" key="4">
    <source>
        <dbReference type="Proteomes" id="UP001500665"/>
    </source>
</evidence>
<sequence length="197" mass="21251">MHGRHGGRRGPGPEFLFGWNERRGRGGPWGPPGGSPFGPPPPRKARRGGVRAAILLLLGEGPHNGYQIIQEVEERSGGTWKPSPGAVYPALQQLTDEGLIRGEESEGRKTFTLTDEGRAHVAAHPPQAPWEEQAAAEEWPGDFGAVFKEAAQLGTALVQVVQAGTPAQVAEARRLIGETRRRLYGILADATDDEEEE</sequence>
<organism evidence="3 4">
    <name type="scientific">Actinocorallia libanotica</name>
    <dbReference type="NCBI Taxonomy" id="46162"/>
    <lineage>
        <taxon>Bacteria</taxon>
        <taxon>Bacillati</taxon>
        <taxon>Actinomycetota</taxon>
        <taxon>Actinomycetes</taxon>
        <taxon>Streptosporangiales</taxon>
        <taxon>Thermomonosporaceae</taxon>
        <taxon>Actinocorallia</taxon>
    </lineage>
</organism>
<dbReference type="RefSeq" id="WP_344237331.1">
    <property type="nucleotide sequence ID" value="NZ_BAAAHH010000003.1"/>
</dbReference>
<dbReference type="InterPro" id="IPR005149">
    <property type="entry name" value="Tscrpt_reg_PadR_N"/>
</dbReference>
<dbReference type="Gene3D" id="1.10.10.10">
    <property type="entry name" value="Winged helix-like DNA-binding domain superfamily/Winged helix DNA-binding domain"/>
    <property type="match status" value="1"/>
</dbReference>
<dbReference type="PANTHER" id="PTHR43252">
    <property type="entry name" value="TRANSCRIPTIONAL REGULATOR YQJI"/>
    <property type="match status" value="1"/>
</dbReference>
<dbReference type="Pfam" id="PF03551">
    <property type="entry name" value="PadR"/>
    <property type="match status" value="1"/>
</dbReference>
<dbReference type="InterPro" id="IPR036390">
    <property type="entry name" value="WH_DNA-bd_sf"/>
</dbReference>
<dbReference type="Proteomes" id="UP001500665">
    <property type="component" value="Unassembled WGS sequence"/>
</dbReference>
<comment type="caution">
    <text evidence="3">The sequence shown here is derived from an EMBL/GenBank/DDBJ whole genome shotgun (WGS) entry which is preliminary data.</text>
</comment>
<feature type="compositionally biased region" description="Pro residues" evidence="1">
    <location>
        <begin position="29"/>
        <end position="42"/>
    </location>
</feature>
<name>A0ABN1QEJ5_9ACTN</name>
<accession>A0ABN1QEJ5</accession>
<proteinExistence type="predicted"/>
<gene>
    <name evidence="3" type="ORF">GCM10009550_10760</name>
</gene>
<keyword evidence="4" id="KW-1185">Reference proteome</keyword>
<feature type="region of interest" description="Disordered" evidence="1">
    <location>
        <begin position="1"/>
        <end position="48"/>
    </location>
</feature>
<dbReference type="SUPFAM" id="SSF46785">
    <property type="entry name" value="Winged helix' DNA-binding domain"/>
    <property type="match status" value="1"/>
</dbReference>
<evidence type="ECO:0000313" key="3">
    <source>
        <dbReference type="EMBL" id="GAA0940971.1"/>
    </source>
</evidence>
<dbReference type="EMBL" id="BAAAHH010000003">
    <property type="protein sequence ID" value="GAA0940971.1"/>
    <property type="molecule type" value="Genomic_DNA"/>
</dbReference>